<keyword evidence="2" id="KW-1185">Reference proteome</keyword>
<dbReference type="EMBL" id="PVLV01000121">
    <property type="protein sequence ID" value="PRH79369.1"/>
    <property type="molecule type" value="Genomic_DNA"/>
</dbReference>
<dbReference type="OrthoDB" id="4317146at2"/>
<protein>
    <submittedName>
        <fullName evidence="1">Uncharacterized protein</fullName>
    </submittedName>
</protein>
<proteinExistence type="predicted"/>
<dbReference type="RefSeq" id="WP_105868485.1">
    <property type="nucleotide sequence ID" value="NZ_PVLV01000121.1"/>
</dbReference>
<accession>A0A2S9PY81</accession>
<sequence length="111" mass="12016">MNKETTDRARQLLIKARNILETNGWHQGAYAANLGGRAAVCALGALNMASTDVSAFTHYDSDWVPMLSAQVRLAKAAGLGGFARERIPAWNDDPRTTAEDVLLAFKKAAEL</sequence>
<evidence type="ECO:0000313" key="2">
    <source>
        <dbReference type="Proteomes" id="UP000239322"/>
    </source>
</evidence>
<dbReference type="AlphaFoldDB" id="A0A2S9PY81"/>
<gene>
    <name evidence="1" type="ORF">C6N75_09805</name>
</gene>
<dbReference type="Pfam" id="PF19698">
    <property type="entry name" value="DUF6197"/>
    <property type="match status" value="1"/>
</dbReference>
<reference evidence="1 2" key="1">
    <citation type="submission" date="2018-03" db="EMBL/GenBank/DDBJ databases">
        <title>Novel Streptomyces sp. from soil.</title>
        <authorList>
            <person name="Tan G.Y.A."/>
            <person name="Lee Z.Y."/>
        </authorList>
    </citation>
    <scope>NUCLEOTIDE SEQUENCE [LARGE SCALE GENOMIC DNA]</scope>
    <source>
        <strain evidence="1 2">ST5x</strain>
    </source>
</reference>
<evidence type="ECO:0000313" key="1">
    <source>
        <dbReference type="EMBL" id="PRH79369.1"/>
    </source>
</evidence>
<name>A0A2S9PY81_9ACTN</name>
<dbReference type="InterPro" id="IPR045677">
    <property type="entry name" value="DUF6197"/>
</dbReference>
<organism evidence="1 2">
    <name type="scientific">Streptomyces solincola</name>
    <dbReference type="NCBI Taxonomy" id="2100817"/>
    <lineage>
        <taxon>Bacteria</taxon>
        <taxon>Bacillati</taxon>
        <taxon>Actinomycetota</taxon>
        <taxon>Actinomycetes</taxon>
        <taxon>Kitasatosporales</taxon>
        <taxon>Streptomycetaceae</taxon>
        <taxon>Streptomyces</taxon>
    </lineage>
</organism>
<dbReference type="Proteomes" id="UP000239322">
    <property type="component" value="Unassembled WGS sequence"/>
</dbReference>
<comment type="caution">
    <text evidence="1">The sequence shown here is derived from an EMBL/GenBank/DDBJ whole genome shotgun (WGS) entry which is preliminary data.</text>
</comment>